<keyword evidence="2" id="KW-1185">Reference proteome</keyword>
<dbReference type="PANTHER" id="PTHR48100">
    <property type="entry name" value="BROAD-SPECIFICITY PHOSPHATASE YOR283W-RELATED"/>
    <property type="match status" value="1"/>
</dbReference>
<protein>
    <submittedName>
        <fullName evidence="1">Phosphoglycerate mutase family protein</fullName>
    </submittedName>
</protein>
<evidence type="ECO:0000313" key="2">
    <source>
        <dbReference type="Proteomes" id="UP001210231"/>
    </source>
</evidence>
<dbReference type="RefSeq" id="WP_407032250.1">
    <property type="nucleotide sequence ID" value="NZ_JAQGEF010000019.1"/>
</dbReference>
<dbReference type="SUPFAM" id="SSF53254">
    <property type="entry name" value="Phosphoglycerate mutase-like"/>
    <property type="match status" value="1"/>
</dbReference>
<dbReference type="Pfam" id="PF00300">
    <property type="entry name" value="His_Phos_1"/>
    <property type="match status" value="1"/>
</dbReference>
<dbReference type="InterPro" id="IPR013078">
    <property type="entry name" value="His_Pase_superF_clade-1"/>
</dbReference>
<dbReference type="Gene3D" id="3.40.50.1240">
    <property type="entry name" value="Phosphoglycerate mutase-like"/>
    <property type="match status" value="1"/>
</dbReference>
<dbReference type="InterPro" id="IPR050275">
    <property type="entry name" value="PGM_Phosphatase"/>
</dbReference>
<gene>
    <name evidence="1" type="ORF">O3P16_14000</name>
</gene>
<proteinExistence type="predicted"/>
<organism evidence="1 2">
    <name type="scientific">Polluticaenibacter yanchengensis</name>
    <dbReference type="NCBI Taxonomy" id="3014562"/>
    <lineage>
        <taxon>Bacteria</taxon>
        <taxon>Pseudomonadati</taxon>
        <taxon>Bacteroidota</taxon>
        <taxon>Chitinophagia</taxon>
        <taxon>Chitinophagales</taxon>
        <taxon>Chitinophagaceae</taxon>
        <taxon>Polluticaenibacter</taxon>
    </lineage>
</organism>
<evidence type="ECO:0000313" key="1">
    <source>
        <dbReference type="EMBL" id="MDA3615922.1"/>
    </source>
</evidence>
<dbReference type="PANTHER" id="PTHR48100:SF1">
    <property type="entry name" value="HISTIDINE PHOSPHATASE FAMILY PROTEIN-RELATED"/>
    <property type="match status" value="1"/>
</dbReference>
<dbReference type="InterPro" id="IPR029033">
    <property type="entry name" value="His_PPase_superfam"/>
</dbReference>
<comment type="caution">
    <text evidence="1">The sequence shown here is derived from an EMBL/GenBank/DDBJ whole genome shotgun (WGS) entry which is preliminary data.</text>
</comment>
<dbReference type="EMBL" id="JAQGEF010000019">
    <property type="protein sequence ID" value="MDA3615922.1"/>
    <property type="molecule type" value="Genomic_DNA"/>
</dbReference>
<dbReference type="SMART" id="SM00855">
    <property type="entry name" value="PGAM"/>
    <property type="match status" value="1"/>
</dbReference>
<accession>A0ABT4UM55</accession>
<dbReference type="CDD" id="cd07067">
    <property type="entry name" value="HP_PGM_like"/>
    <property type="match status" value="1"/>
</dbReference>
<dbReference type="Proteomes" id="UP001210231">
    <property type="component" value="Unassembled WGS sequence"/>
</dbReference>
<sequence length="207" mass="23277">MNKAKNIITIQHPESVHHTNGMIGSWTDWPLTEKGRKQAANIAYHLKREIEEKSYSLYSSPLQRAKETANIVGAELLIAPRFSDALKERGLGKAIGKSVAWLKENIEQEEVTVFDKCFGDAESRSDVWHRLYPFYIDLLANDDQNIILVSHGDTLSVFNVMWLGLNLNSLDSIDLYGLSGGVSILLQNSIGKRIIRKLGDTSYMIKS</sequence>
<name>A0ABT4UM55_9BACT</name>
<reference evidence="1 2" key="1">
    <citation type="submission" date="2022-12" db="EMBL/GenBank/DDBJ databases">
        <title>Chitinophagaceae gen. sp. nov., a new member of the family Chitinophagaceae, isolated from soil in a chemical factory.</title>
        <authorList>
            <person name="Ke Z."/>
        </authorList>
    </citation>
    <scope>NUCLEOTIDE SEQUENCE [LARGE SCALE GENOMIC DNA]</scope>
    <source>
        <strain evidence="1 2">LY-5</strain>
    </source>
</reference>